<reference evidence="1" key="1">
    <citation type="journal article" date="2020" name="Stud. Mycol.">
        <title>101 Dothideomycetes genomes: a test case for predicting lifestyles and emergence of pathogens.</title>
        <authorList>
            <person name="Haridas S."/>
            <person name="Albert R."/>
            <person name="Binder M."/>
            <person name="Bloem J."/>
            <person name="Labutti K."/>
            <person name="Salamov A."/>
            <person name="Andreopoulos B."/>
            <person name="Baker S."/>
            <person name="Barry K."/>
            <person name="Bills G."/>
            <person name="Bluhm B."/>
            <person name="Cannon C."/>
            <person name="Castanera R."/>
            <person name="Culley D."/>
            <person name="Daum C."/>
            <person name="Ezra D."/>
            <person name="Gonzalez J."/>
            <person name="Henrissat B."/>
            <person name="Kuo A."/>
            <person name="Liang C."/>
            <person name="Lipzen A."/>
            <person name="Lutzoni F."/>
            <person name="Magnuson J."/>
            <person name="Mondo S."/>
            <person name="Nolan M."/>
            <person name="Ohm R."/>
            <person name="Pangilinan J."/>
            <person name="Park H.-J."/>
            <person name="Ramirez L."/>
            <person name="Alfaro M."/>
            <person name="Sun H."/>
            <person name="Tritt A."/>
            <person name="Yoshinaga Y."/>
            <person name="Zwiers L.-H."/>
            <person name="Turgeon B."/>
            <person name="Goodwin S."/>
            <person name="Spatafora J."/>
            <person name="Crous P."/>
            <person name="Grigoriev I."/>
        </authorList>
    </citation>
    <scope>NUCLEOTIDE SEQUENCE</scope>
    <source>
        <strain evidence="1">CBS 122368</strain>
    </source>
</reference>
<dbReference type="RefSeq" id="XP_033682133.1">
    <property type="nucleotide sequence ID" value="XM_033833474.1"/>
</dbReference>
<evidence type="ECO:0000313" key="1">
    <source>
        <dbReference type="EMBL" id="KAF2247129.1"/>
    </source>
</evidence>
<gene>
    <name evidence="1" type="ORF">BU26DRAFT_566125</name>
</gene>
<dbReference type="EMBL" id="ML987197">
    <property type="protein sequence ID" value="KAF2247129.1"/>
    <property type="molecule type" value="Genomic_DNA"/>
</dbReference>
<sequence>MASYSPAAMRPLIWSQAVAVLSVVGNDAGLPGDIAYHHQFDGSSLGRQFLPCCGLGNTSAAYRLPTPSTSIITESHSWWSKYEHGSGRSSRPGTLKRTIPSSWDDTRYRLLMPRPFPPLEFLFRIPYTHIQPCRSREPFLK</sequence>
<dbReference type="GeneID" id="54586804"/>
<organism evidence="1 2">
    <name type="scientific">Trematosphaeria pertusa</name>
    <dbReference type="NCBI Taxonomy" id="390896"/>
    <lineage>
        <taxon>Eukaryota</taxon>
        <taxon>Fungi</taxon>
        <taxon>Dikarya</taxon>
        <taxon>Ascomycota</taxon>
        <taxon>Pezizomycotina</taxon>
        <taxon>Dothideomycetes</taxon>
        <taxon>Pleosporomycetidae</taxon>
        <taxon>Pleosporales</taxon>
        <taxon>Massarineae</taxon>
        <taxon>Trematosphaeriaceae</taxon>
        <taxon>Trematosphaeria</taxon>
    </lineage>
</organism>
<protein>
    <submittedName>
        <fullName evidence="1">Uncharacterized protein</fullName>
    </submittedName>
</protein>
<dbReference type="AlphaFoldDB" id="A0A6A6IA57"/>
<keyword evidence="2" id="KW-1185">Reference proteome</keyword>
<proteinExistence type="predicted"/>
<name>A0A6A6IA57_9PLEO</name>
<dbReference type="Proteomes" id="UP000800094">
    <property type="component" value="Unassembled WGS sequence"/>
</dbReference>
<evidence type="ECO:0000313" key="2">
    <source>
        <dbReference type="Proteomes" id="UP000800094"/>
    </source>
</evidence>
<accession>A0A6A6IA57</accession>